<feature type="transmembrane region" description="Helical" evidence="2">
    <location>
        <begin position="296"/>
        <end position="320"/>
    </location>
</feature>
<dbReference type="Proteomes" id="UP001219518">
    <property type="component" value="Unassembled WGS sequence"/>
</dbReference>
<dbReference type="AlphaFoldDB" id="A0AAE1HTW0"/>
<sequence length="535" mass="56263">MDLVGCGAGRVLPLQDADRIRDGLAPPGRQGAPGALVVGVPVVVFVLLLLVVRVPLATSPPVPVAPVVVVVVLAAAVAAGVLVVQLPADLAQQQREDGLGREEVQGLRQGLDQLLVVPDLVRVRQRVPERARQAVTAAAVVAVAMVPQGDGDREGDRNRERNGRGDGDYIRTGCRRLVVLRDVFGGRHHVGLHGREGAVHVVHVVDRARGLSVVAVELASGVVEELVVSRPVGIVVAGVVLDGVVRVVLPFLVVLVVAAVLVVLVVAVTVALVVLVVGVVTLVVLVVLVVTGVEGVVLVVLVGVVLVVRVVLVVGLLVVLKGVVGRVVGTVGSGVVGVGVSVDGDVSEGDEPDGDAMSEVEVKASEDDEAPSVSGACRNGAPAKGRGNRIIKSKQQAAKAEQGPMVDYACSLDSPANTPQPDDNVGQPCRRDSQLSRKYVTAGMIRSHMRPKMAKTRQNYTEIAQFSQKSEVFLQPHPSPGSGYMNGPLHRTARRWQGAKHYANYTLPAPPNQRYKQESFIGTCAQCFYLLLLMS</sequence>
<dbReference type="EMBL" id="JAHWGI010001285">
    <property type="protein sequence ID" value="KAK3927332.1"/>
    <property type="molecule type" value="Genomic_DNA"/>
</dbReference>
<keyword evidence="4" id="KW-1185">Reference proteome</keyword>
<evidence type="ECO:0000256" key="2">
    <source>
        <dbReference type="SAM" id="Phobius"/>
    </source>
</evidence>
<feature type="transmembrane region" description="Helical" evidence="2">
    <location>
        <begin position="251"/>
        <end position="284"/>
    </location>
</feature>
<keyword evidence="2" id="KW-1133">Transmembrane helix</keyword>
<feature type="transmembrane region" description="Helical" evidence="2">
    <location>
        <begin position="64"/>
        <end position="86"/>
    </location>
</feature>
<keyword evidence="2" id="KW-0812">Transmembrane</keyword>
<protein>
    <submittedName>
        <fullName evidence="3">TRP-like ion channel pkd2</fullName>
    </submittedName>
</protein>
<evidence type="ECO:0000256" key="1">
    <source>
        <dbReference type="SAM" id="MobiDB-lite"/>
    </source>
</evidence>
<name>A0AAE1HTW0_9NEOP</name>
<evidence type="ECO:0000313" key="4">
    <source>
        <dbReference type="Proteomes" id="UP001219518"/>
    </source>
</evidence>
<comment type="caution">
    <text evidence="3">The sequence shown here is derived from an EMBL/GenBank/DDBJ whole genome shotgun (WGS) entry which is preliminary data.</text>
</comment>
<reference evidence="3" key="1">
    <citation type="submission" date="2021-07" db="EMBL/GenBank/DDBJ databases">
        <authorList>
            <person name="Catto M.A."/>
            <person name="Jacobson A."/>
            <person name="Kennedy G."/>
            <person name="Labadie P."/>
            <person name="Hunt B.G."/>
            <person name="Srinivasan R."/>
        </authorList>
    </citation>
    <scope>NUCLEOTIDE SEQUENCE</scope>
    <source>
        <strain evidence="3">PL_HMW_Pooled</strain>
        <tissue evidence="3">Head</tissue>
    </source>
</reference>
<feature type="transmembrane region" description="Helical" evidence="2">
    <location>
        <begin position="31"/>
        <end position="52"/>
    </location>
</feature>
<proteinExistence type="predicted"/>
<feature type="region of interest" description="Disordered" evidence="1">
    <location>
        <begin position="363"/>
        <end position="433"/>
    </location>
</feature>
<reference evidence="3" key="2">
    <citation type="journal article" date="2023" name="BMC Genomics">
        <title>Pest status, molecular evolution, and epigenetic factors derived from the genome assembly of Frankliniella fusca, a thysanopteran phytovirus vector.</title>
        <authorList>
            <person name="Catto M.A."/>
            <person name="Labadie P.E."/>
            <person name="Jacobson A.L."/>
            <person name="Kennedy G.G."/>
            <person name="Srinivasan R."/>
            <person name="Hunt B.G."/>
        </authorList>
    </citation>
    <scope>NUCLEOTIDE SEQUENCE</scope>
    <source>
        <strain evidence="3">PL_HMW_Pooled</strain>
    </source>
</reference>
<keyword evidence="2" id="KW-0472">Membrane</keyword>
<gene>
    <name evidence="3" type="ORF">KUF71_015616</name>
</gene>
<organism evidence="3 4">
    <name type="scientific">Frankliniella fusca</name>
    <dbReference type="NCBI Taxonomy" id="407009"/>
    <lineage>
        <taxon>Eukaryota</taxon>
        <taxon>Metazoa</taxon>
        <taxon>Ecdysozoa</taxon>
        <taxon>Arthropoda</taxon>
        <taxon>Hexapoda</taxon>
        <taxon>Insecta</taxon>
        <taxon>Pterygota</taxon>
        <taxon>Neoptera</taxon>
        <taxon>Paraneoptera</taxon>
        <taxon>Thysanoptera</taxon>
        <taxon>Terebrantia</taxon>
        <taxon>Thripoidea</taxon>
        <taxon>Thripidae</taxon>
        <taxon>Frankliniella</taxon>
    </lineage>
</organism>
<accession>A0AAE1HTW0</accession>
<evidence type="ECO:0000313" key="3">
    <source>
        <dbReference type="EMBL" id="KAK3927332.1"/>
    </source>
</evidence>